<dbReference type="Proteomes" id="UP000184474">
    <property type="component" value="Unassembled WGS sequence"/>
</dbReference>
<dbReference type="RefSeq" id="WP_073125191.1">
    <property type="nucleotide sequence ID" value="NZ_FRAA01000010.1"/>
</dbReference>
<dbReference type="STRING" id="156994.SAMN04488028_11098"/>
<evidence type="ECO:0000313" key="1">
    <source>
        <dbReference type="EMBL" id="SHK87942.1"/>
    </source>
</evidence>
<dbReference type="InterPro" id="IPR035093">
    <property type="entry name" value="RelE/ParE_toxin_dom_sf"/>
</dbReference>
<name>A0A1M6W2F4_REIAG</name>
<gene>
    <name evidence="1" type="ORF">SAMN04488028_11098</name>
</gene>
<accession>A0A1M6W2F4</accession>
<organism evidence="1 2">
    <name type="scientific">Reichenbachiella agariperforans</name>
    <dbReference type="NCBI Taxonomy" id="156994"/>
    <lineage>
        <taxon>Bacteria</taxon>
        <taxon>Pseudomonadati</taxon>
        <taxon>Bacteroidota</taxon>
        <taxon>Cytophagia</taxon>
        <taxon>Cytophagales</taxon>
        <taxon>Reichenbachiellaceae</taxon>
        <taxon>Reichenbachiella</taxon>
    </lineage>
</organism>
<proteinExistence type="predicted"/>
<reference evidence="2" key="1">
    <citation type="submission" date="2016-11" db="EMBL/GenBank/DDBJ databases">
        <authorList>
            <person name="Varghese N."/>
            <person name="Submissions S."/>
        </authorList>
    </citation>
    <scope>NUCLEOTIDE SEQUENCE [LARGE SCALE GENOMIC DNA]</scope>
    <source>
        <strain evidence="2">DSM 26134</strain>
    </source>
</reference>
<dbReference type="Gene3D" id="3.30.2310.20">
    <property type="entry name" value="RelE-like"/>
    <property type="match status" value="1"/>
</dbReference>
<protein>
    <recommendedName>
        <fullName evidence="3">Plasmid stabilization system protein ParE</fullName>
    </recommendedName>
</protein>
<keyword evidence="2" id="KW-1185">Reference proteome</keyword>
<evidence type="ECO:0000313" key="2">
    <source>
        <dbReference type="Proteomes" id="UP000184474"/>
    </source>
</evidence>
<sequence length="91" mass="10473">MVKGIIWTLTARQARQAILEDIYAATGDKNECRKFTLLLKVHLKYISKYNFAGIESNYIAMRETNCGDYKIFYKIRSGSINITGLFKTNQV</sequence>
<dbReference type="EMBL" id="FRAA01000010">
    <property type="protein sequence ID" value="SHK87942.1"/>
    <property type="molecule type" value="Genomic_DNA"/>
</dbReference>
<dbReference type="AlphaFoldDB" id="A0A1M6W2F4"/>
<evidence type="ECO:0008006" key="3">
    <source>
        <dbReference type="Google" id="ProtNLM"/>
    </source>
</evidence>